<name>A0A6J5TXM3_PRUAR</name>
<sequence length="110" mass="12321">MGNDANDDDVDVPMAMMRIYEQVPSSSVCGYLRRGLSVLPFGDVPSNKSERAHRGLEQYLGWVCRSVIRTKTNHELADLGASGAALRVADMELPEKTKYSCHRRSCRTQF</sequence>
<dbReference type="AlphaFoldDB" id="A0A6J5TXM3"/>
<evidence type="ECO:0000313" key="1">
    <source>
        <dbReference type="EMBL" id="CAB4268860.1"/>
    </source>
</evidence>
<dbReference type="EMBL" id="CAEKDK010000002">
    <property type="protein sequence ID" value="CAB4268860.1"/>
    <property type="molecule type" value="Genomic_DNA"/>
</dbReference>
<protein>
    <submittedName>
        <fullName evidence="1">Uncharacterized protein</fullName>
    </submittedName>
</protein>
<accession>A0A6J5TXM3</accession>
<proteinExistence type="predicted"/>
<gene>
    <name evidence="1" type="ORF">CURHAP_LOCUS13460</name>
</gene>
<dbReference type="Proteomes" id="UP000507222">
    <property type="component" value="Unassembled WGS sequence"/>
</dbReference>
<reference evidence="1 2" key="1">
    <citation type="submission" date="2020-05" db="EMBL/GenBank/DDBJ databases">
        <authorList>
            <person name="Campoy J."/>
            <person name="Schneeberger K."/>
            <person name="Spophaly S."/>
        </authorList>
    </citation>
    <scope>NUCLEOTIDE SEQUENCE [LARGE SCALE GENOMIC DNA]</scope>
    <source>
        <strain evidence="1">PruArmRojPasFocal</strain>
    </source>
</reference>
<organism evidence="1 2">
    <name type="scientific">Prunus armeniaca</name>
    <name type="common">Apricot</name>
    <name type="synonym">Armeniaca vulgaris</name>
    <dbReference type="NCBI Taxonomy" id="36596"/>
    <lineage>
        <taxon>Eukaryota</taxon>
        <taxon>Viridiplantae</taxon>
        <taxon>Streptophyta</taxon>
        <taxon>Embryophyta</taxon>
        <taxon>Tracheophyta</taxon>
        <taxon>Spermatophyta</taxon>
        <taxon>Magnoliopsida</taxon>
        <taxon>eudicotyledons</taxon>
        <taxon>Gunneridae</taxon>
        <taxon>Pentapetalae</taxon>
        <taxon>rosids</taxon>
        <taxon>fabids</taxon>
        <taxon>Rosales</taxon>
        <taxon>Rosaceae</taxon>
        <taxon>Amygdaloideae</taxon>
        <taxon>Amygdaleae</taxon>
        <taxon>Prunus</taxon>
    </lineage>
</organism>
<evidence type="ECO:0000313" key="2">
    <source>
        <dbReference type="Proteomes" id="UP000507222"/>
    </source>
</evidence>